<feature type="compositionally biased region" description="Polar residues" evidence="2">
    <location>
        <begin position="106"/>
        <end position="126"/>
    </location>
</feature>
<organism evidence="3 4">
    <name type="scientific">Diaphorina citri</name>
    <name type="common">Asian citrus psyllid</name>
    <dbReference type="NCBI Taxonomy" id="121845"/>
    <lineage>
        <taxon>Eukaryota</taxon>
        <taxon>Metazoa</taxon>
        <taxon>Ecdysozoa</taxon>
        <taxon>Arthropoda</taxon>
        <taxon>Hexapoda</taxon>
        <taxon>Insecta</taxon>
        <taxon>Pterygota</taxon>
        <taxon>Neoptera</taxon>
        <taxon>Paraneoptera</taxon>
        <taxon>Hemiptera</taxon>
        <taxon>Sternorrhyncha</taxon>
        <taxon>Psylloidea</taxon>
        <taxon>Psyllidae</taxon>
        <taxon>Diaphorininae</taxon>
        <taxon>Diaphorina</taxon>
    </lineage>
</organism>
<keyword evidence="1" id="KW-0175">Coiled coil</keyword>
<proteinExistence type="predicted"/>
<accession>A0A1S3D573</accession>
<feature type="region of interest" description="Disordered" evidence="2">
    <location>
        <begin position="304"/>
        <end position="331"/>
    </location>
</feature>
<reference evidence="4 5" key="1">
    <citation type="submission" date="2025-04" db="UniProtKB">
        <authorList>
            <consortium name="RefSeq"/>
        </authorList>
    </citation>
    <scope>IDENTIFICATION</scope>
</reference>
<dbReference type="AlphaFoldDB" id="A0A1S3D573"/>
<dbReference type="PaxDb" id="121845-A0A1S3D573"/>
<sequence>MDANGNLSVGTVNSVNTADNGNINETTNDVLNRNNNRPDNPQNANGGFERSSSTTEVLGQESTDGVRQRPSIVINHCESIDMNAESADRTDANEQTYNGKARVAGSSEQDGNANTEGNDSQGNELGTNETQELNYRHNINTSEINPVPETSIEQSTLIRDIKKIDDNQNIVDNPPIGENKEATAARVGPSSSMADLVYNLIVDKSDAIEPNVDKKTDSHNQLLNEIEIKTKPSDIEEDIAQRKNSSGERTNYDAAYETTHPNIVVVSRNMKNIDDMNSKEHSDKMEKIASSVKDTRCEKEVVEAQNTASDQLGNIENGSSVKESAPDKIPSGSSIANLVYNMIVKSTGPSSSADQTNEENSSTNPRIVLDTSDEVDKDDTRNERSPSSNACDSGEASNREAVNANETSNIDEASHAKPANHLNLASIMPSPLVTQIKRTSSAVSLRDELLESLGSIEHEKSPDLDDLLASIGPIRVENDEDYDEIYESDFEENQEIPVLRKQKKHQYRKKHADSHGSGLVDGHQCDGAKRRRTTDEVESDNEDAKSDKEDSCHVCPTCRQRNQHYYNDPESIDRAFSPVNVDDHYVCGKRCCRMNHDSLATETHEPGGHEECRNCHRSDPNTDADISECCRTCYRPSIDYSMLDESCHIPVIKSIDKIITTLENVLEPLEQITDSATESEISCGYKRRGSGKSAGTTGPGHLENLNLLIAKLNHINGTELSSIAAGDFSALSNHEQCSLQCKILRQALATYLSQMSQQELHEELKSCLSLEVERVAELLNGNIDVGVLSRVVLQMTSLLHHQYQLNEQIRDLTHPSPSENIAPPASCCHSNPGVCCHGNDASFPSNAQSDALCCHGDRSECCHSNRGLCCHSNILKRVQDLEQQVRRNARELEDMKRKLEEKLL</sequence>
<dbReference type="KEGG" id="dci:103511712"/>
<dbReference type="GeneID" id="103511712"/>
<protein>
    <submittedName>
        <fullName evidence="5">Uncharacterized protein LOC103511712 isoform X1</fullName>
    </submittedName>
    <submittedName>
        <fullName evidence="4">Uncharacterized protein LOC103511712 isoform X2</fullName>
    </submittedName>
</protein>
<evidence type="ECO:0000313" key="3">
    <source>
        <dbReference type="Proteomes" id="UP000079169"/>
    </source>
</evidence>
<evidence type="ECO:0000256" key="1">
    <source>
        <dbReference type="SAM" id="Coils"/>
    </source>
</evidence>
<evidence type="ECO:0000313" key="5">
    <source>
        <dbReference type="RefSeq" id="XP_026681206.1"/>
    </source>
</evidence>
<feature type="coiled-coil region" evidence="1">
    <location>
        <begin position="875"/>
        <end position="902"/>
    </location>
</feature>
<feature type="compositionally biased region" description="Polar residues" evidence="2">
    <location>
        <begin position="50"/>
        <end position="65"/>
    </location>
</feature>
<feature type="compositionally biased region" description="Basic and acidic residues" evidence="2">
    <location>
        <begin position="542"/>
        <end position="551"/>
    </location>
</feature>
<dbReference type="RefSeq" id="XP_026681206.1">
    <property type="nucleotide sequence ID" value="XM_026825405.1"/>
</dbReference>
<gene>
    <name evidence="4 5" type="primary">LOC103511712</name>
</gene>
<name>A0A1S3D573_DIACI</name>
<feature type="compositionally biased region" description="Polar residues" evidence="2">
    <location>
        <begin position="347"/>
        <end position="365"/>
    </location>
</feature>
<evidence type="ECO:0000313" key="4">
    <source>
        <dbReference type="RefSeq" id="XP_008474670.1"/>
    </source>
</evidence>
<feature type="compositionally biased region" description="Polar residues" evidence="2">
    <location>
        <begin position="1"/>
        <end position="23"/>
    </location>
</feature>
<feature type="region of interest" description="Disordered" evidence="2">
    <location>
        <begin position="347"/>
        <end position="401"/>
    </location>
</feature>
<dbReference type="RefSeq" id="XP_008474670.1">
    <property type="nucleotide sequence ID" value="XM_008476448.3"/>
</dbReference>
<feature type="compositionally biased region" description="Basic residues" evidence="2">
    <location>
        <begin position="500"/>
        <end position="512"/>
    </location>
</feature>
<feature type="region of interest" description="Disordered" evidence="2">
    <location>
        <begin position="102"/>
        <end position="126"/>
    </location>
</feature>
<feature type="region of interest" description="Disordered" evidence="2">
    <location>
        <begin position="500"/>
        <end position="551"/>
    </location>
</feature>
<dbReference type="Proteomes" id="UP000079169">
    <property type="component" value="Unplaced"/>
</dbReference>
<evidence type="ECO:0000256" key="2">
    <source>
        <dbReference type="SAM" id="MobiDB-lite"/>
    </source>
</evidence>
<keyword evidence="3" id="KW-1185">Reference proteome</keyword>
<feature type="compositionally biased region" description="Polar residues" evidence="2">
    <location>
        <begin position="304"/>
        <end position="322"/>
    </location>
</feature>
<feature type="region of interest" description="Disordered" evidence="2">
    <location>
        <begin position="1"/>
        <end position="72"/>
    </location>
</feature>
<feature type="compositionally biased region" description="Low complexity" evidence="2">
    <location>
        <begin position="24"/>
        <end position="45"/>
    </location>
</feature>